<keyword evidence="2" id="KW-0808">Transferase</keyword>
<accession>T1B4Q6</accession>
<proteinExistence type="predicted"/>
<reference evidence="2" key="1">
    <citation type="submission" date="2013-08" db="EMBL/GenBank/DDBJ databases">
        <authorList>
            <person name="Mendez C."/>
            <person name="Richter M."/>
            <person name="Ferrer M."/>
            <person name="Sanchez J."/>
        </authorList>
    </citation>
    <scope>NUCLEOTIDE SEQUENCE</scope>
</reference>
<feature type="transmembrane region" description="Helical" evidence="1">
    <location>
        <begin position="49"/>
        <end position="72"/>
    </location>
</feature>
<keyword evidence="1" id="KW-0472">Membrane</keyword>
<name>T1B4Q6_9ZZZZ</name>
<dbReference type="GO" id="GO:0016740">
    <property type="term" value="F:transferase activity"/>
    <property type="evidence" value="ECO:0007669"/>
    <property type="project" value="UniProtKB-KW"/>
</dbReference>
<keyword evidence="1" id="KW-0812">Transmembrane</keyword>
<protein>
    <submittedName>
        <fullName evidence="2">Glycosyl transferase family 2</fullName>
    </submittedName>
</protein>
<dbReference type="AlphaFoldDB" id="T1B4Q6"/>
<comment type="caution">
    <text evidence="2">The sequence shown here is derived from an EMBL/GenBank/DDBJ whole genome shotgun (WGS) entry which is preliminary data.</text>
</comment>
<dbReference type="EMBL" id="AUZZ01001274">
    <property type="protein sequence ID" value="EQD64947.1"/>
    <property type="molecule type" value="Genomic_DNA"/>
</dbReference>
<organism evidence="2">
    <name type="scientific">mine drainage metagenome</name>
    <dbReference type="NCBI Taxonomy" id="410659"/>
    <lineage>
        <taxon>unclassified sequences</taxon>
        <taxon>metagenomes</taxon>
        <taxon>ecological metagenomes</taxon>
    </lineage>
</organism>
<keyword evidence="1" id="KW-1133">Transmembrane helix</keyword>
<feature type="transmembrane region" description="Helical" evidence="1">
    <location>
        <begin position="118"/>
        <end position="137"/>
    </location>
</feature>
<evidence type="ECO:0000256" key="1">
    <source>
        <dbReference type="SAM" id="Phobius"/>
    </source>
</evidence>
<evidence type="ECO:0000313" key="2">
    <source>
        <dbReference type="EMBL" id="EQD64947.1"/>
    </source>
</evidence>
<reference evidence="2" key="2">
    <citation type="journal article" date="2014" name="ISME J.">
        <title>Microbial stratification in low pH oxic and suboxic macroscopic growths along an acid mine drainage.</title>
        <authorList>
            <person name="Mendez-Garcia C."/>
            <person name="Mesa V."/>
            <person name="Sprenger R.R."/>
            <person name="Richter M."/>
            <person name="Diez M.S."/>
            <person name="Solano J."/>
            <person name="Bargiela R."/>
            <person name="Golyshina O.V."/>
            <person name="Manteca A."/>
            <person name="Ramos J.L."/>
            <person name="Gallego J.R."/>
            <person name="Llorente I."/>
            <person name="Martins Dos Santos V.A."/>
            <person name="Jensen O.N."/>
            <person name="Pelaez A.I."/>
            <person name="Sanchez J."/>
            <person name="Ferrer M."/>
        </authorList>
    </citation>
    <scope>NUCLEOTIDE SEQUENCE</scope>
</reference>
<feature type="transmembrane region" description="Helical" evidence="1">
    <location>
        <begin position="84"/>
        <end position="106"/>
    </location>
</feature>
<sequence length="144" mass="15969">MIHTITAEESPTSWSSWMKQRTRWQQGKIQTAKEYAINMPETAKAKANTAMAVLTPHIAILNITGIAIGAYAFATNALSLPISIFTYFNFASIFAYCITNGLSYAAVSKSEHKPYRKLKAAIVAVTTPAYWMVQWAADMRALKT</sequence>
<gene>
    <name evidence="2" type="ORF">B2A_01775</name>
</gene>